<keyword evidence="2 4" id="KW-0808">Transferase</keyword>
<evidence type="ECO:0000256" key="4">
    <source>
        <dbReference type="PROSITE-ProRule" id="PRU01016"/>
    </source>
</evidence>
<dbReference type="SUPFAM" id="SSF53335">
    <property type="entry name" value="S-adenosyl-L-methionine-dependent methyltransferases"/>
    <property type="match status" value="1"/>
</dbReference>
<evidence type="ECO:0000256" key="2">
    <source>
        <dbReference type="ARBA" id="ARBA00022679"/>
    </source>
</evidence>
<accession>A0AAD9UMX3</accession>
<dbReference type="PANTHER" id="PTHR46098">
    <property type="entry name" value="TRNA (CYTOSINE(38)-C(5))-METHYLTRANSFERASE"/>
    <property type="match status" value="1"/>
</dbReference>
<comment type="similarity">
    <text evidence="4">Belongs to the class I-like SAM-binding methyltransferase superfamily. C5-methyltransferase family.</text>
</comment>
<comment type="caution">
    <text evidence="5">The sequence shown here is derived from an EMBL/GenBank/DDBJ whole genome shotgun (WGS) entry which is preliminary data.</text>
</comment>
<dbReference type="InterPro" id="IPR050750">
    <property type="entry name" value="C5-MTase"/>
</dbReference>
<dbReference type="InterPro" id="IPR001525">
    <property type="entry name" value="C5_MeTfrase"/>
</dbReference>
<dbReference type="Proteomes" id="UP001214638">
    <property type="component" value="Unassembled WGS sequence"/>
</dbReference>
<keyword evidence="6" id="KW-1185">Reference proteome</keyword>
<feature type="active site" evidence="4">
    <location>
        <position position="99"/>
    </location>
</feature>
<dbReference type="GO" id="GO:0005634">
    <property type="term" value="C:nucleus"/>
    <property type="evidence" value="ECO:0007669"/>
    <property type="project" value="TreeGrafter"/>
</dbReference>
<dbReference type="AlphaFoldDB" id="A0AAD9UMX3"/>
<organism evidence="5 6">
    <name type="scientific">Babesia duncani</name>
    <dbReference type="NCBI Taxonomy" id="323732"/>
    <lineage>
        <taxon>Eukaryota</taxon>
        <taxon>Sar</taxon>
        <taxon>Alveolata</taxon>
        <taxon>Apicomplexa</taxon>
        <taxon>Aconoidasida</taxon>
        <taxon>Piroplasmida</taxon>
        <taxon>Babesiidae</taxon>
        <taxon>Babesia</taxon>
    </lineage>
</organism>
<gene>
    <name evidence="5" type="ORF">BdWA1_003464</name>
</gene>
<dbReference type="RefSeq" id="XP_067802005.1">
    <property type="nucleotide sequence ID" value="XM_067948474.1"/>
</dbReference>
<dbReference type="EMBL" id="JALLKP010000005">
    <property type="protein sequence ID" value="KAK2195162.1"/>
    <property type="molecule type" value="Genomic_DNA"/>
</dbReference>
<dbReference type="InterPro" id="IPR029063">
    <property type="entry name" value="SAM-dependent_MTases_sf"/>
</dbReference>
<dbReference type="PROSITE" id="PS51679">
    <property type="entry name" value="SAM_MT_C5"/>
    <property type="match status" value="1"/>
</dbReference>
<keyword evidence="1 4" id="KW-0489">Methyltransferase</keyword>
<evidence type="ECO:0000256" key="1">
    <source>
        <dbReference type="ARBA" id="ARBA00022603"/>
    </source>
</evidence>
<protein>
    <submittedName>
        <fullName evidence="5">Bifunctional C-5 cytosine methyltransferase/S-adenosyl-L-methionine-dependent methyltransferase superfamily</fullName>
    </submittedName>
</protein>
<proteinExistence type="inferred from homology"/>
<name>A0AAD9UMX3_9APIC</name>
<dbReference type="GO" id="GO:0008168">
    <property type="term" value="F:methyltransferase activity"/>
    <property type="evidence" value="ECO:0007669"/>
    <property type="project" value="UniProtKB-KW"/>
</dbReference>
<evidence type="ECO:0000313" key="5">
    <source>
        <dbReference type="EMBL" id="KAK2195162.1"/>
    </source>
</evidence>
<reference evidence="5" key="1">
    <citation type="journal article" date="2023" name="Nat. Microbiol.">
        <title>Babesia duncani multi-omics identifies virulence factors and drug targets.</title>
        <authorList>
            <person name="Singh P."/>
            <person name="Lonardi S."/>
            <person name="Liang Q."/>
            <person name="Vydyam P."/>
            <person name="Khabirova E."/>
            <person name="Fang T."/>
            <person name="Gihaz S."/>
            <person name="Thekkiniath J."/>
            <person name="Munshi M."/>
            <person name="Abel S."/>
            <person name="Ciampossin L."/>
            <person name="Batugedara G."/>
            <person name="Gupta M."/>
            <person name="Lu X.M."/>
            <person name="Lenz T."/>
            <person name="Chakravarty S."/>
            <person name="Cornillot E."/>
            <person name="Hu Y."/>
            <person name="Ma W."/>
            <person name="Gonzalez L.M."/>
            <person name="Sanchez S."/>
            <person name="Estrada K."/>
            <person name="Sanchez-Flores A."/>
            <person name="Montero E."/>
            <person name="Harb O.S."/>
            <person name="Le Roch K.G."/>
            <person name="Mamoun C.B."/>
        </authorList>
    </citation>
    <scope>NUCLEOTIDE SEQUENCE</scope>
    <source>
        <strain evidence="5">WA1</strain>
    </source>
</reference>
<evidence type="ECO:0000313" key="6">
    <source>
        <dbReference type="Proteomes" id="UP001214638"/>
    </source>
</evidence>
<evidence type="ECO:0000256" key="3">
    <source>
        <dbReference type="ARBA" id="ARBA00022691"/>
    </source>
</evidence>
<dbReference type="PANTHER" id="PTHR46098:SF1">
    <property type="entry name" value="TRNA (CYTOSINE(38)-C(5))-METHYLTRANSFERASE"/>
    <property type="match status" value="1"/>
</dbReference>
<dbReference type="Gene3D" id="3.90.120.10">
    <property type="entry name" value="DNA Methylase, subunit A, domain 2"/>
    <property type="match status" value="1"/>
</dbReference>
<dbReference type="GeneID" id="94337761"/>
<dbReference type="Gene3D" id="3.40.50.150">
    <property type="entry name" value="Vaccinia Virus protein VP39"/>
    <property type="match status" value="1"/>
</dbReference>
<dbReference type="KEGG" id="bdw:94337761"/>
<keyword evidence="3 4" id="KW-0949">S-adenosyl-L-methionine</keyword>
<dbReference type="GO" id="GO:0032259">
    <property type="term" value="P:methylation"/>
    <property type="evidence" value="ECO:0007669"/>
    <property type="project" value="UniProtKB-KW"/>
</dbReference>
<dbReference type="PRINTS" id="PR00105">
    <property type="entry name" value="C5METTRFRASE"/>
</dbReference>
<dbReference type="Pfam" id="PF00145">
    <property type="entry name" value="DNA_methylase"/>
    <property type="match status" value="1"/>
</dbReference>
<sequence length="413" mass="46523">MDINVLDLFSGIGGIKFALAYALEALEKGNGCINVKRTIVSSIDINHRANAMLQLNIPCFKPNKIIQHGPVMAIDVNNINVNFFQNKPTFHLMALSPPCQPYSRRKVTQGKLQVAKDDPRRLPIQVLTKVIDKLPQELLPLFIFLENVENFLYSQDCDGFINTVKSRGYRLVAVHASPIDLGFPNKRNRLFIIANRIGKFPSYFDTGKYLYKITKELFNQSSLLNPPLVSFMDEKNDIPTSPLCIPRDVLAKSTSLAFDIVDKNDPNAISCCFTKNYGRYINGTGSVYYFGDVIDFSTIENNLELLHGRIRYFSPMEIAKLMGYRFCQKGRDYGNPLSNVAHLQHCCSLFAFNTHTLSPQVACKCPTLVLPREMLDNELFALLGNSVNPQIVATILLATNTIQQLYHNDNTVT</sequence>